<protein>
    <submittedName>
        <fullName evidence="1">Uncharacterized protein</fullName>
    </submittedName>
</protein>
<dbReference type="RefSeq" id="WP_386051857.1">
    <property type="nucleotide sequence ID" value="NZ_JBHTKH010000003.1"/>
</dbReference>
<organism evidence="1 2">
    <name type="scientific">Terrabacter terrigena</name>
    <dbReference type="NCBI Taxonomy" id="574718"/>
    <lineage>
        <taxon>Bacteria</taxon>
        <taxon>Bacillati</taxon>
        <taxon>Actinomycetota</taxon>
        <taxon>Actinomycetes</taxon>
        <taxon>Micrococcales</taxon>
        <taxon>Intrasporangiaceae</taxon>
        <taxon>Terrabacter</taxon>
    </lineage>
</organism>
<gene>
    <name evidence="1" type="ORF">ACFQ2V_06600</name>
</gene>
<evidence type="ECO:0000313" key="2">
    <source>
        <dbReference type="Proteomes" id="UP001597046"/>
    </source>
</evidence>
<evidence type="ECO:0000313" key="1">
    <source>
        <dbReference type="EMBL" id="MFD1053967.1"/>
    </source>
</evidence>
<dbReference type="Proteomes" id="UP001597046">
    <property type="component" value="Unassembled WGS sequence"/>
</dbReference>
<comment type="caution">
    <text evidence="1">The sequence shown here is derived from an EMBL/GenBank/DDBJ whole genome shotgun (WGS) entry which is preliminary data.</text>
</comment>
<dbReference type="EMBL" id="JBHTKH010000003">
    <property type="protein sequence ID" value="MFD1053967.1"/>
    <property type="molecule type" value="Genomic_DNA"/>
</dbReference>
<name>A0ABW3MUN6_9MICO</name>
<proteinExistence type="predicted"/>
<sequence>MREAGLTVLVDLARARDAQREVAGPGRRRGCGHLGDRGICGEQLEQVHDLPGVLGGDGRLGGL</sequence>
<keyword evidence="2" id="KW-1185">Reference proteome</keyword>
<accession>A0ABW3MUN6</accession>
<reference evidence="2" key="1">
    <citation type="journal article" date="2019" name="Int. J. Syst. Evol. Microbiol.">
        <title>The Global Catalogue of Microorganisms (GCM) 10K type strain sequencing project: providing services to taxonomists for standard genome sequencing and annotation.</title>
        <authorList>
            <consortium name="The Broad Institute Genomics Platform"/>
            <consortium name="The Broad Institute Genome Sequencing Center for Infectious Disease"/>
            <person name="Wu L."/>
            <person name="Ma J."/>
        </authorList>
    </citation>
    <scope>NUCLEOTIDE SEQUENCE [LARGE SCALE GENOMIC DNA]</scope>
    <source>
        <strain evidence="2">CCUG 57508</strain>
    </source>
</reference>